<dbReference type="Proteomes" id="UP001084650">
    <property type="component" value="Unassembled WGS sequence"/>
</dbReference>
<reference evidence="2" key="1">
    <citation type="submission" date="2022-12" db="EMBL/GenBank/DDBJ databases">
        <title>Whole genome sequence of Mycolicibacterium iranicum strain SBH312.</title>
        <authorList>
            <person name="Jani J."/>
            <person name="Arifin Mustapha Z."/>
            <person name="Ahmed K."/>
            <person name="Kai Ling C."/>
        </authorList>
    </citation>
    <scope>NUCLEOTIDE SEQUENCE</scope>
    <source>
        <strain evidence="2">SBH312</strain>
    </source>
</reference>
<dbReference type="Pfam" id="PF10944">
    <property type="entry name" value="DUF2630"/>
    <property type="match status" value="1"/>
</dbReference>
<accession>A0ABT4HP15</accession>
<protein>
    <submittedName>
        <fullName evidence="2">DUF2630 family protein</fullName>
    </submittedName>
</protein>
<keyword evidence="3" id="KW-1185">Reference proteome</keyword>
<gene>
    <name evidence="2" type="ORF">OY187_27120</name>
</gene>
<name>A0ABT4HP15_MYCIR</name>
<proteinExistence type="predicted"/>
<evidence type="ECO:0000313" key="2">
    <source>
        <dbReference type="EMBL" id="MCZ0731733.1"/>
    </source>
</evidence>
<dbReference type="RefSeq" id="WP_268787715.1">
    <property type="nucleotide sequence ID" value="NZ_JAPQYE010000020.1"/>
</dbReference>
<organism evidence="2 3">
    <name type="scientific">Mycolicibacterium iranicum</name>
    <name type="common">Mycobacterium iranicum</name>
    <dbReference type="NCBI Taxonomy" id="912594"/>
    <lineage>
        <taxon>Bacteria</taxon>
        <taxon>Bacillati</taxon>
        <taxon>Actinomycetota</taxon>
        <taxon>Actinomycetes</taxon>
        <taxon>Mycobacteriales</taxon>
        <taxon>Mycobacteriaceae</taxon>
        <taxon>Mycolicibacterium</taxon>
    </lineage>
</organism>
<sequence>MATDDDILKTVNDLVAEERDLRDKLQHREIEESEEHQRLKALEVQLDQCWDLLRQRRALRASGGDPDSASVRPEGEVEGYLG</sequence>
<evidence type="ECO:0000313" key="3">
    <source>
        <dbReference type="Proteomes" id="UP001084650"/>
    </source>
</evidence>
<evidence type="ECO:0000256" key="1">
    <source>
        <dbReference type="SAM" id="MobiDB-lite"/>
    </source>
</evidence>
<feature type="region of interest" description="Disordered" evidence="1">
    <location>
        <begin position="60"/>
        <end position="82"/>
    </location>
</feature>
<dbReference type="InterPro" id="IPR020311">
    <property type="entry name" value="Uncharacterised_Rv0898c"/>
</dbReference>
<comment type="caution">
    <text evidence="2">The sequence shown here is derived from an EMBL/GenBank/DDBJ whole genome shotgun (WGS) entry which is preliminary data.</text>
</comment>
<dbReference type="EMBL" id="JAPQYE010000020">
    <property type="protein sequence ID" value="MCZ0731733.1"/>
    <property type="molecule type" value="Genomic_DNA"/>
</dbReference>